<evidence type="ECO:0000256" key="2">
    <source>
        <dbReference type="ARBA" id="ARBA00022741"/>
    </source>
</evidence>
<dbReference type="FunFam" id="3.30.420.40:FF:000026">
    <property type="entry name" value="Heat shock protein 70"/>
    <property type="match status" value="1"/>
</dbReference>
<accession>A0A139I2Z2</accession>
<dbReference type="NCBIfam" id="NF001413">
    <property type="entry name" value="PRK00290.1"/>
    <property type="match status" value="1"/>
</dbReference>
<dbReference type="FunFam" id="3.30.420.40:FF:000172">
    <property type="entry name" value="Heat shock 70 kDa protein"/>
    <property type="match status" value="2"/>
</dbReference>
<feature type="transmembrane region" description="Helical" evidence="8">
    <location>
        <begin position="127"/>
        <end position="152"/>
    </location>
</feature>
<dbReference type="InterPro" id="IPR049326">
    <property type="entry name" value="Rhodopsin_dom_fungi"/>
</dbReference>
<dbReference type="InterPro" id="IPR018181">
    <property type="entry name" value="Heat_shock_70_CS"/>
</dbReference>
<organism evidence="10 11">
    <name type="scientific">Pseudocercospora musae</name>
    <dbReference type="NCBI Taxonomy" id="113226"/>
    <lineage>
        <taxon>Eukaryota</taxon>
        <taxon>Fungi</taxon>
        <taxon>Dikarya</taxon>
        <taxon>Ascomycota</taxon>
        <taxon>Pezizomycotina</taxon>
        <taxon>Dothideomycetes</taxon>
        <taxon>Dothideomycetidae</taxon>
        <taxon>Mycosphaerellales</taxon>
        <taxon>Mycosphaerellaceae</taxon>
        <taxon>Pseudocercospora</taxon>
    </lineage>
</organism>
<feature type="compositionally biased region" description="Gly residues" evidence="7">
    <location>
        <begin position="1189"/>
        <end position="1210"/>
    </location>
</feature>
<feature type="compositionally biased region" description="Basic and acidic residues" evidence="7">
    <location>
        <begin position="322"/>
        <end position="334"/>
    </location>
</feature>
<dbReference type="InterPro" id="IPR029047">
    <property type="entry name" value="HSP70_peptide-bd_sf"/>
</dbReference>
<feature type="region of interest" description="Disordered" evidence="7">
    <location>
        <begin position="1189"/>
        <end position="1222"/>
    </location>
</feature>
<dbReference type="Gene3D" id="3.90.640.10">
    <property type="entry name" value="Actin, Chain A, domain 4"/>
    <property type="match status" value="1"/>
</dbReference>
<dbReference type="PANTHER" id="PTHR19375">
    <property type="entry name" value="HEAT SHOCK PROTEIN 70KDA"/>
    <property type="match status" value="1"/>
</dbReference>
<feature type="transmembrane region" description="Helical" evidence="8">
    <location>
        <begin position="51"/>
        <end position="71"/>
    </location>
</feature>
<dbReference type="Pfam" id="PF00012">
    <property type="entry name" value="HSP70"/>
    <property type="match status" value="1"/>
</dbReference>
<feature type="domain" description="Rhodopsin" evidence="9">
    <location>
        <begin position="35"/>
        <end position="268"/>
    </location>
</feature>
<dbReference type="GO" id="GO:0140662">
    <property type="term" value="F:ATP-dependent protein folding chaperone"/>
    <property type="evidence" value="ECO:0007669"/>
    <property type="project" value="InterPro"/>
</dbReference>
<feature type="coiled-coil region" evidence="6">
    <location>
        <begin position="436"/>
        <end position="463"/>
    </location>
</feature>
<dbReference type="PROSITE" id="PS00329">
    <property type="entry name" value="HSP70_2"/>
    <property type="match status" value="1"/>
</dbReference>
<dbReference type="STRING" id="113226.A0A139I2Z2"/>
<reference evidence="10 11" key="1">
    <citation type="submission" date="2015-07" db="EMBL/GenBank/DDBJ databases">
        <title>Comparative genomics of the Sigatoka disease complex on banana suggests a link between parallel evolutionary changes in Pseudocercospora fijiensis and Pseudocercospora eumusae and increased virulence on the banana host.</title>
        <authorList>
            <person name="Chang T.-C."/>
            <person name="Salvucci A."/>
            <person name="Crous P.W."/>
            <person name="Stergiopoulos I."/>
        </authorList>
    </citation>
    <scope>NUCLEOTIDE SEQUENCE [LARGE SCALE GENOMIC DNA]</scope>
    <source>
        <strain evidence="10 11">CBS 116634</strain>
    </source>
</reference>
<dbReference type="InterPro" id="IPR043129">
    <property type="entry name" value="ATPase_NBD"/>
</dbReference>
<dbReference type="PROSITE" id="PS01036">
    <property type="entry name" value="HSP70_3"/>
    <property type="match status" value="1"/>
</dbReference>
<evidence type="ECO:0000256" key="4">
    <source>
        <dbReference type="ARBA" id="ARBA00023016"/>
    </source>
</evidence>
<dbReference type="Pfam" id="PF20684">
    <property type="entry name" value="Fung_rhodopsin"/>
    <property type="match status" value="1"/>
</dbReference>
<dbReference type="Gene3D" id="3.30.420.40">
    <property type="match status" value="2"/>
</dbReference>
<dbReference type="SUPFAM" id="SSF100920">
    <property type="entry name" value="Heat shock protein 70kD (HSP70), peptide-binding domain"/>
    <property type="match status" value="1"/>
</dbReference>
<feature type="transmembrane region" description="Helical" evidence="8">
    <location>
        <begin position="91"/>
        <end position="115"/>
    </location>
</feature>
<dbReference type="OrthoDB" id="2401965at2759"/>
<gene>
    <name evidence="10" type="ORF">AC579_1162</name>
</gene>
<dbReference type="PRINTS" id="PR00301">
    <property type="entry name" value="HEATSHOCK70"/>
</dbReference>
<keyword evidence="5" id="KW-0143">Chaperone</keyword>
<evidence type="ECO:0000259" key="9">
    <source>
        <dbReference type="Pfam" id="PF20684"/>
    </source>
</evidence>
<evidence type="ECO:0000313" key="10">
    <source>
        <dbReference type="EMBL" id="KXT09064.1"/>
    </source>
</evidence>
<dbReference type="SUPFAM" id="SSF53067">
    <property type="entry name" value="Actin-like ATPase domain"/>
    <property type="match status" value="2"/>
</dbReference>
<protein>
    <recommendedName>
        <fullName evidence="9">Rhodopsin domain-containing protein</fullName>
    </recommendedName>
</protein>
<dbReference type="CDD" id="cd10233">
    <property type="entry name" value="ASKHA_NBD_HSP70_HSPA1"/>
    <property type="match status" value="1"/>
</dbReference>
<keyword evidence="8" id="KW-0472">Membrane</keyword>
<evidence type="ECO:0000256" key="6">
    <source>
        <dbReference type="SAM" id="Coils"/>
    </source>
</evidence>
<dbReference type="InterPro" id="IPR013126">
    <property type="entry name" value="Hsp_70_fam"/>
</dbReference>
<sequence length="1222" mass="134382">MDATYYTFSPVTATDRAGVAWVAAILSLMFTILTLATRFQIKAHTLGHDDWLIAAATLFGLGQYIAVYVGLHNGVGRSSALLTQSYARELGKAVLASEILFVLSIMLSKLSVLYFMKRLFTRDRSLAWWACHIGIIITIIWGLASALAVSVACGPSRILYGPERCSGKLLRWALVISFDSALEVSYLLLAMAMVYPLQMKMWIKSTVVFAFAFRLVCAVLAALHGTWIAKYVTSSDPGLAIADVLVWQQVCLGYSLIATTIPTLKNFVRGYNHAMGWDPSSEKRGLGGGYNLASLVRSSNRTAQGNSASGNLKNGGSGNRGDNSHDSQARRELEDGQVNFAPRNGDYRVDAFHDSHGKGKRRSGASDEDLIRRDVSVTVEHERASGAVSRTNSQPSEDYIAGSPTPTIVLFDELESTKQMPMPARFSFTDYYDPNMEALRADNAELQRRLRHCEHELRRKDKQYRKLKYAYRDVQAMYYAAVEEYERSAYYRDVISNPEASGEFFPYAGSQKLGTLRATQSGAKRVISTSMEVARMLNTSTRPFSQTLKRSFTLTFPFNTQPHFTRIRHTYTMAPAIGIDLGTTYSCVGIFRDDRIEIIANDQGNRTTPSFVAFTDTERLIGDAAKNQVAMNPHNTVFDAKRLIGRKFADAEVQADMKHFPFKVIDKGGKPVVQVEFKGEEKTFTPEEISSMVLTKMRETAESYLGGTVNNAVVTVPAYFNDSQRQATKDAGLIAGLNVLRIINEPTAAAIAYGLDKKTEGERNVLIFDLGGGTFDVSLLTIEEGIFEVKSTAGDTHLGGEDFDNRLVNHFVNEFKRKHKKDLTSNARALRRLRTACERAKRTLSSSAQTSIEIDSLYEGIDFYTSITRARFEELCQDLFRSTMEPVERTLRDAKIDKSSVHEIVLVGGSTRIPKIQKMVSDFFNGKEPNKSINPDEAVAYGAAVQAAILSGDTSSKSTNEILLLDVAPLSLGIETAGGVMTPLIKRNTTIPTKKSEVFSTFSDNQPGVLIQVFEGERARTKDNNLLGKFELTGIPPAPRGVPQIEVTFDLDANGIMNVSALEKGTGKTNKIVITNDKGRLSKEEIERMLAEAEKYKEEDEKEAGRIQAKNGLESYAYGLKNTLSDSKAEEKLDAADKEKLKAEIDKTVAWLDDNQQGTKEEYEDKQKELEGVANPIMMKLYGAGEGGMPGGMPGGAGGFPGAGGPAGGHGGDDGPTVEEVD</sequence>
<keyword evidence="6" id="KW-0175">Coiled coil</keyword>
<feature type="transmembrane region" description="Helical" evidence="8">
    <location>
        <begin position="20"/>
        <end position="39"/>
    </location>
</feature>
<dbReference type="AlphaFoldDB" id="A0A139I2Z2"/>
<evidence type="ECO:0000256" key="1">
    <source>
        <dbReference type="ARBA" id="ARBA00007381"/>
    </source>
</evidence>
<proteinExistence type="inferred from homology"/>
<dbReference type="FunFam" id="3.30.30.30:FF:000001">
    <property type="entry name" value="heat shock 70 kDa protein-like"/>
    <property type="match status" value="1"/>
</dbReference>
<feature type="transmembrane region" description="Helical" evidence="8">
    <location>
        <begin position="207"/>
        <end position="227"/>
    </location>
</feature>
<feature type="region of interest" description="Disordered" evidence="7">
    <location>
        <begin position="302"/>
        <end position="369"/>
    </location>
</feature>
<dbReference type="FunFam" id="1.20.1270.10:FF:000021">
    <property type="entry name" value="Heat shock protein 70"/>
    <property type="match status" value="1"/>
</dbReference>
<evidence type="ECO:0000313" key="11">
    <source>
        <dbReference type="Proteomes" id="UP000073492"/>
    </source>
</evidence>
<dbReference type="GO" id="GO:0005524">
    <property type="term" value="F:ATP binding"/>
    <property type="evidence" value="ECO:0007669"/>
    <property type="project" value="UniProtKB-KW"/>
</dbReference>
<dbReference type="FunFam" id="3.90.640.10:FF:000058">
    <property type="entry name" value="Heat shock 70 kDa protein"/>
    <property type="match status" value="1"/>
</dbReference>
<comment type="similarity">
    <text evidence="1">Belongs to the heat shock protein 70 family.</text>
</comment>
<dbReference type="InterPro" id="IPR029048">
    <property type="entry name" value="HSP70_C_sf"/>
</dbReference>
<dbReference type="Gene3D" id="3.30.30.30">
    <property type="match status" value="1"/>
</dbReference>
<feature type="compositionally biased region" description="Basic and acidic residues" evidence="7">
    <location>
        <begin position="345"/>
        <end position="357"/>
    </location>
</feature>
<dbReference type="PROSITE" id="PS00297">
    <property type="entry name" value="HSP70_1"/>
    <property type="match status" value="1"/>
</dbReference>
<feature type="compositionally biased region" description="Polar residues" evidence="7">
    <location>
        <begin position="302"/>
        <end position="312"/>
    </location>
</feature>
<keyword evidence="8" id="KW-0812">Transmembrane</keyword>
<evidence type="ECO:0000256" key="7">
    <source>
        <dbReference type="SAM" id="MobiDB-lite"/>
    </source>
</evidence>
<evidence type="ECO:0000256" key="3">
    <source>
        <dbReference type="ARBA" id="ARBA00022840"/>
    </source>
</evidence>
<dbReference type="Gene3D" id="2.60.34.10">
    <property type="entry name" value="Substrate Binding Domain Of DNAk, Chain A, domain 1"/>
    <property type="match status" value="1"/>
</dbReference>
<dbReference type="FunFam" id="2.60.34.10:FF:000002">
    <property type="entry name" value="Heat shock 70 kDa"/>
    <property type="match status" value="1"/>
</dbReference>
<feature type="transmembrane region" description="Helical" evidence="8">
    <location>
        <begin position="172"/>
        <end position="195"/>
    </location>
</feature>
<dbReference type="EMBL" id="LFZO01000377">
    <property type="protein sequence ID" value="KXT09064.1"/>
    <property type="molecule type" value="Genomic_DNA"/>
</dbReference>
<comment type="caution">
    <text evidence="10">The sequence shown here is derived from an EMBL/GenBank/DDBJ whole genome shotgun (WGS) entry which is preliminary data.</text>
</comment>
<evidence type="ECO:0000256" key="8">
    <source>
        <dbReference type="SAM" id="Phobius"/>
    </source>
</evidence>
<keyword evidence="4" id="KW-0346">Stress response</keyword>
<dbReference type="Gene3D" id="1.20.1270.10">
    <property type="match status" value="1"/>
</dbReference>
<feature type="region of interest" description="Disordered" evidence="7">
    <location>
        <begin position="382"/>
        <end position="404"/>
    </location>
</feature>
<dbReference type="Proteomes" id="UP000073492">
    <property type="component" value="Unassembled WGS sequence"/>
</dbReference>
<keyword evidence="11" id="KW-1185">Reference proteome</keyword>
<keyword evidence="8" id="KW-1133">Transmembrane helix</keyword>
<dbReference type="SUPFAM" id="SSF100934">
    <property type="entry name" value="Heat shock protein 70kD (HSP70), C-terminal subdomain"/>
    <property type="match status" value="1"/>
</dbReference>
<feature type="coiled-coil region" evidence="6">
    <location>
        <begin position="1079"/>
        <end position="1110"/>
    </location>
</feature>
<keyword evidence="2" id="KW-0547">Nucleotide-binding</keyword>
<evidence type="ECO:0000256" key="5">
    <source>
        <dbReference type="ARBA" id="ARBA00023186"/>
    </source>
</evidence>
<name>A0A139I2Z2_9PEZI</name>
<keyword evidence="3" id="KW-0067">ATP-binding</keyword>